<dbReference type="GO" id="GO:0016114">
    <property type="term" value="P:terpenoid biosynthetic process"/>
    <property type="evidence" value="ECO:0007669"/>
    <property type="project" value="InterPro"/>
</dbReference>
<dbReference type="InterPro" id="IPR014721">
    <property type="entry name" value="Ribsml_uS5_D2-typ_fold_subgr"/>
</dbReference>
<feature type="domain" description="GHMP kinase N-terminal" evidence="6">
    <location>
        <begin position="231"/>
        <end position="295"/>
    </location>
</feature>
<feature type="chain" id="PRO_5003895042" evidence="5">
    <location>
        <begin position="25"/>
        <end position="526"/>
    </location>
</feature>
<dbReference type="Pfam" id="PF00288">
    <property type="entry name" value="GHMP_kinases_N"/>
    <property type="match status" value="1"/>
</dbReference>
<proteinExistence type="inferred from homology"/>
<dbReference type="Gene3D" id="3.30.230.10">
    <property type="match status" value="1"/>
</dbReference>
<evidence type="ECO:0000313" key="7">
    <source>
        <dbReference type="EMBL" id="GAB67048.1"/>
    </source>
</evidence>
<name>K6UKR6_PLACD</name>
<dbReference type="GO" id="GO:0005524">
    <property type="term" value="F:ATP binding"/>
    <property type="evidence" value="ECO:0007669"/>
    <property type="project" value="UniProtKB-KW"/>
</dbReference>
<dbReference type="AlphaFoldDB" id="K6UKR6"/>
<dbReference type="KEGG" id="pcy:PCYB_103980"/>
<evidence type="ECO:0000256" key="5">
    <source>
        <dbReference type="SAM" id="SignalP"/>
    </source>
</evidence>
<evidence type="ECO:0000256" key="1">
    <source>
        <dbReference type="ARBA" id="ARBA00022679"/>
    </source>
</evidence>
<evidence type="ECO:0000256" key="2">
    <source>
        <dbReference type="ARBA" id="ARBA00022741"/>
    </source>
</evidence>
<keyword evidence="5" id="KW-0732">Signal</keyword>
<keyword evidence="4" id="KW-0067">ATP-binding</keyword>
<dbReference type="InterPro" id="IPR004424">
    <property type="entry name" value="IspE"/>
</dbReference>
<evidence type="ECO:0000256" key="4">
    <source>
        <dbReference type="ARBA" id="ARBA00022840"/>
    </source>
</evidence>
<dbReference type="SUPFAM" id="SSF54211">
    <property type="entry name" value="Ribosomal protein S5 domain 2-like"/>
    <property type="match status" value="1"/>
</dbReference>
<dbReference type="OrthoDB" id="3191556at2759"/>
<dbReference type="InterPro" id="IPR020568">
    <property type="entry name" value="Ribosomal_Su5_D2-typ_SF"/>
</dbReference>
<accession>K6UKR6</accession>
<dbReference type="GeneID" id="14693408"/>
<dbReference type="InterPro" id="IPR036554">
    <property type="entry name" value="GHMP_kinase_C_sf"/>
</dbReference>
<organism evidence="7 8">
    <name type="scientific">Plasmodium cynomolgi (strain B)</name>
    <dbReference type="NCBI Taxonomy" id="1120755"/>
    <lineage>
        <taxon>Eukaryota</taxon>
        <taxon>Sar</taxon>
        <taxon>Alveolata</taxon>
        <taxon>Apicomplexa</taxon>
        <taxon>Aconoidasida</taxon>
        <taxon>Haemosporida</taxon>
        <taxon>Plasmodiidae</taxon>
        <taxon>Plasmodium</taxon>
        <taxon>Plasmodium (Plasmodium)</taxon>
    </lineage>
</organism>
<keyword evidence="2" id="KW-0547">Nucleotide-binding</keyword>
<dbReference type="HAMAP" id="MF_00061">
    <property type="entry name" value="IspE"/>
    <property type="match status" value="1"/>
</dbReference>
<dbReference type="InterPro" id="IPR006204">
    <property type="entry name" value="GHMP_kinase_N_dom"/>
</dbReference>
<dbReference type="SUPFAM" id="SSF55060">
    <property type="entry name" value="GHMP Kinase, C-terminal domain"/>
    <property type="match status" value="1"/>
</dbReference>
<sequence length="526" mass="61102">MKYCFKVKGVLLLCVYLLHTVVDSKNVFTDQSQFVRKKYQQLRGVCLHFLLSTPRNNVASDKYALRRVWSSAKLCNRVKCSKKRQIKHVRSGRSNLQYDEDAFQRGNIVSNKKMKLIIRQLNRAKWYDFKFFSPAKVNLFLRLKERKETHNELSTLMHAINLGDDIFITALNKEDQRKLTELLFPCQSGDFLTIKKDEEYEGKYKNEEMYPGGRDEDTRYYYNHYPLNDDNIIAKVLRRYREELGIRDHVKFLIHVVKRTPIFSGIGGGSSNGASVFYFLEKYYYKYLKSNQLRNEFLKTIGSDISFFSSSGFAYCTGKGNNVIDLSDAQATISGSRIYIFQISEGLSSRMVYQNVDYDKIVQYNPVSLLKQFIVNAEKCNIVKHVEEAERSYLKQFVPLDGTSLMNSFINDLEHSAFVLLKKVKCLKDLLLNQNIFDAVTMSGSGSSLFALTKKNMSLDEEKMHMKNLIKQVREKLHVPVKVYLCSALRKTEHLWYRPGQLAERGFVQFGKNDCKGSSYLFVLPF</sequence>
<gene>
    <name evidence="7" type="ORF">PCYB_103980</name>
</gene>
<keyword evidence="8" id="KW-1185">Reference proteome</keyword>
<dbReference type="eggNOG" id="ENOG502QT9C">
    <property type="taxonomic scope" value="Eukaryota"/>
</dbReference>
<dbReference type="Gene3D" id="3.30.70.890">
    <property type="entry name" value="GHMP kinase, C-terminal domain"/>
    <property type="match status" value="1"/>
</dbReference>
<evidence type="ECO:0000313" key="8">
    <source>
        <dbReference type="Proteomes" id="UP000006319"/>
    </source>
</evidence>
<dbReference type="PANTHER" id="PTHR43527:SF2">
    <property type="entry name" value="4-DIPHOSPHOCYTIDYL-2-C-METHYL-D-ERYTHRITOL KINASE, CHLOROPLASTIC"/>
    <property type="match status" value="1"/>
</dbReference>
<dbReference type="EMBL" id="DF157102">
    <property type="protein sequence ID" value="GAB67048.1"/>
    <property type="molecule type" value="Genomic_DNA"/>
</dbReference>
<dbReference type="PhylomeDB" id="K6UKR6"/>
<reference evidence="7 8" key="1">
    <citation type="journal article" date="2012" name="Nat. Genet.">
        <title>Plasmodium cynomolgi genome sequences provide insight into Plasmodium vivax and the monkey malaria clade.</title>
        <authorList>
            <person name="Tachibana S."/>
            <person name="Sullivan S.A."/>
            <person name="Kawai S."/>
            <person name="Nakamura S."/>
            <person name="Kim H.R."/>
            <person name="Goto N."/>
            <person name="Arisue N."/>
            <person name="Palacpac N.M.Q."/>
            <person name="Honma H."/>
            <person name="Yagi M."/>
            <person name="Tougan T."/>
            <person name="Katakai Y."/>
            <person name="Kaneko O."/>
            <person name="Mita T."/>
            <person name="Kita K."/>
            <person name="Yasutomi Y."/>
            <person name="Sutton P.L."/>
            <person name="Shakhbatyan R."/>
            <person name="Horii T."/>
            <person name="Yasunaga T."/>
            <person name="Barnwell J.W."/>
            <person name="Escalante A.A."/>
            <person name="Carlton J.M."/>
            <person name="Tanabe K."/>
        </authorList>
    </citation>
    <scope>NUCLEOTIDE SEQUENCE [LARGE SCALE GENOMIC DNA]</scope>
    <source>
        <strain evidence="7 8">B</strain>
    </source>
</reference>
<protein>
    <submittedName>
        <fullName evidence="7">4-diphosphocytidyl-2c-methyl-D-erythritol kinase</fullName>
    </submittedName>
</protein>
<dbReference type="RefSeq" id="XP_004222995.1">
    <property type="nucleotide sequence ID" value="XM_004222947.1"/>
</dbReference>
<dbReference type="Proteomes" id="UP000006319">
    <property type="component" value="Chromosome 10"/>
</dbReference>
<dbReference type="VEuPathDB" id="PlasmoDB:PCYB_103980"/>
<dbReference type="PANTHER" id="PTHR43527">
    <property type="entry name" value="4-DIPHOSPHOCYTIDYL-2-C-METHYL-D-ERYTHRITOL KINASE, CHLOROPLASTIC"/>
    <property type="match status" value="1"/>
</dbReference>
<dbReference type="GO" id="GO:0050515">
    <property type="term" value="F:4-(cytidine 5'-diphospho)-2-C-methyl-D-erythritol kinase activity"/>
    <property type="evidence" value="ECO:0007669"/>
    <property type="project" value="InterPro"/>
</dbReference>
<keyword evidence="3 7" id="KW-0418">Kinase</keyword>
<dbReference type="OMA" id="RKETHNE"/>
<evidence type="ECO:0000259" key="6">
    <source>
        <dbReference type="Pfam" id="PF00288"/>
    </source>
</evidence>
<evidence type="ECO:0000256" key="3">
    <source>
        <dbReference type="ARBA" id="ARBA00022777"/>
    </source>
</evidence>
<feature type="signal peptide" evidence="5">
    <location>
        <begin position="1"/>
        <end position="24"/>
    </location>
</feature>
<keyword evidence="1" id="KW-0808">Transferase</keyword>